<evidence type="ECO:0000256" key="7">
    <source>
        <dbReference type="ARBA" id="ARBA00035376"/>
    </source>
</evidence>
<evidence type="ECO:0000256" key="4">
    <source>
        <dbReference type="ARBA" id="ARBA00022640"/>
    </source>
</evidence>
<dbReference type="InterPro" id="IPR038657">
    <property type="entry name" value="Ribosomal_bL19_sf"/>
</dbReference>
<proteinExistence type="inferred from homology"/>
<dbReference type="GeneID" id="38947714"/>
<dbReference type="PRINTS" id="PR00061">
    <property type="entry name" value="RIBOSOMALL19"/>
</dbReference>
<dbReference type="Pfam" id="PF01245">
    <property type="entry name" value="Ribosomal_L19"/>
    <property type="match status" value="1"/>
</dbReference>
<evidence type="ECO:0000256" key="3">
    <source>
        <dbReference type="ARBA" id="ARBA00022528"/>
    </source>
</evidence>
<name>A0A451FMH5_9STRA</name>
<comment type="subcellular location">
    <subcellularLocation>
        <location evidence="1">Plastid</location>
        <location evidence="1">Chloroplast</location>
    </subcellularLocation>
</comment>
<protein>
    <recommendedName>
        <fullName evidence="7">50S ribosomal protein L19, chloroplastic</fullName>
    </recommendedName>
</protein>
<dbReference type="PANTHER" id="PTHR15680:SF9">
    <property type="entry name" value="LARGE RIBOSOMAL SUBUNIT PROTEIN BL19M"/>
    <property type="match status" value="1"/>
</dbReference>
<dbReference type="EMBL" id="MK281454">
    <property type="protein sequence ID" value="QAA11606.1"/>
    <property type="molecule type" value="Genomic_DNA"/>
</dbReference>
<evidence type="ECO:0000313" key="8">
    <source>
        <dbReference type="EMBL" id="QAA11606.1"/>
    </source>
</evidence>
<dbReference type="SUPFAM" id="SSF50104">
    <property type="entry name" value="Translation proteins SH3-like domain"/>
    <property type="match status" value="1"/>
</dbReference>
<dbReference type="GeneID" id="38947636"/>
<gene>
    <name evidence="8" type="primary">rpl19</name>
</gene>
<dbReference type="RefSeq" id="YP_009550611.1">
    <property type="nucleotide sequence ID" value="NC_040296.1"/>
</dbReference>
<evidence type="ECO:0000256" key="2">
    <source>
        <dbReference type="ARBA" id="ARBA00005781"/>
    </source>
</evidence>
<dbReference type="AlphaFoldDB" id="A0A451FMH5"/>
<sequence>MKLNKNHLLSLFDQPARANLPQLWVGDTVRIGILLIEGNKERTQYFEGTIIAYKTRGGQPIALVRKMSQGVGVEKTFLLASPKVVSVERKKLSKVRRAKLYFLRGLTGSKPRKLKDQSWKLKDAS</sequence>
<organism evidence="8">
    <name type="scientific">Eustigmatophyceae sp. Chic 10/23 P-6w</name>
    <dbReference type="NCBI Taxonomy" id="1446905"/>
    <lineage>
        <taxon>Eukaryota</taxon>
        <taxon>Sar</taxon>
        <taxon>Stramenopiles</taxon>
        <taxon>Ochrophyta</taxon>
        <taxon>Eustigmatophyceae</taxon>
    </lineage>
</organism>
<accession>A0A451FMH5</accession>
<dbReference type="Gene3D" id="2.30.30.790">
    <property type="match status" value="1"/>
</dbReference>
<dbReference type="InterPro" id="IPR001857">
    <property type="entry name" value="Ribosomal_bL19"/>
</dbReference>
<dbReference type="GO" id="GO:0005762">
    <property type="term" value="C:mitochondrial large ribosomal subunit"/>
    <property type="evidence" value="ECO:0007669"/>
    <property type="project" value="TreeGrafter"/>
</dbReference>
<keyword evidence="6" id="KW-0687">Ribonucleoprotein</keyword>
<dbReference type="RefSeq" id="YP_009550676.1">
    <property type="nucleotide sequence ID" value="NC_040296.1"/>
</dbReference>
<dbReference type="GO" id="GO:0003735">
    <property type="term" value="F:structural constituent of ribosome"/>
    <property type="evidence" value="ECO:0007669"/>
    <property type="project" value="InterPro"/>
</dbReference>
<dbReference type="NCBIfam" id="TIGR01024">
    <property type="entry name" value="rplS_bact"/>
    <property type="match status" value="1"/>
</dbReference>
<geneLocation type="plastid" evidence="8"/>
<dbReference type="EMBL" id="MK281454">
    <property type="protein sequence ID" value="QAA11547.1"/>
    <property type="molecule type" value="Genomic_DNA"/>
</dbReference>
<dbReference type="GO" id="GO:0006412">
    <property type="term" value="P:translation"/>
    <property type="evidence" value="ECO:0007669"/>
    <property type="project" value="InterPro"/>
</dbReference>
<dbReference type="GO" id="GO:0009507">
    <property type="term" value="C:chloroplast"/>
    <property type="evidence" value="ECO:0007669"/>
    <property type="project" value="UniProtKB-SubCell"/>
</dbReference>
<evidence type="ECO:0000256" key="5">
    <source>
        <dbReference type="ARBA" id="ARBA00022980"/>
    </source>
</evidence>
<evidence type="ECO:0000256" key="6">
    <source>
        <dbReference type="ARBA" id="ARBA00023274"/>
    </source>
</evidence>
<comment type="similarity">
    <text evidence="2">Belongs to the bacterial ribosomal protein bL19 family.</text>
</comment>
<keyword evidence="5 8" id="KW-0689">Ribosomal protein</keyword>
<keyword evidence="4 8" id="KW-0934">Plastid</keyword>
<keyword evidence="3" id="KW-0150">Chloroplast</keyword>
<dbReference type="InterPro" id="IPR008991">
    <property type="entry name" value="Translation_prot_SH3-like_sf"/>
</dbReference>
<reference evidence="8" key="1">
    <citation type="journal article" date="2019" name="Genome Biol. Evol.">
        <title>Plastid Genomes and Proteins Illuminate the Evolution of Eustigmatophyte Algae and Their Bacterial Endosymbionts.</title>
        <authorList>
            <person name="Sevcikova T."/>
            <person name="Yurchenko T."/>
            <person name="Fawley K.P."/>
            <person name="Amaral R."/>
            <person name="Strnad H."/>
            <person name="Santos L.M."/>
            <person name="Fawley M.W."/>
            <person name="Elias M."/>
        </authorList>
    </citation>
    <scope>NUCLEOTIDE SEQUENCE</scope>
</reference>
<dbReference type="PANTHER" id="PTHR15680">
    <property type="entry name" value="RIBOSOMAL PROTEIN L19"/>
    <property type="match status" value="1"/>
</dbReference>
<evidence type="ECO:0000256" key="1">
    <source>
        <dbReference type="ARBA" id="ARBA00004229"/>
    </source>
</evidence>